<evidence type="ECO:0000256" key="1">
    <source>
        <dbReference type="SAM" id="MobiDB-lite"/>
    </source>
</evidence>
<evidence type="ECO:0000313" key="2">
    <source>
        <dbReference type="EMBL" id="MBO0953186.1"/>
    </source>
</evidence>
<feature type="region of interest" description="Disordered" evidence="1">
    <location>
        <begin position="1"/>
        <end position="22"/>
    </location>
</feature>
<evidence type="ECO:0000313" key="3">
    <source>
        <dbReference type="Proteomes" id="UP000664628"/>
    </source>
</evidence>
<dbReference type="RefSeq" id="WP_207333138.1">
    <property type="nucleotide sequence ID" value="NZ_JAFMYW010000023.1"/>
</dbReference>
<comment type="caution">
    <text evidence="2">The sequence shown here is derived from an EMBL/GenBank/DDBJ whole genome shotgun (WGS) entry which is preliminary data.</text>
</comment>
<accession>A0ABS3JT56</accession>
<organism evidence="2 3">
    <name type="scientific">Fibrella forsythiae</name>
    <dbReference type="NCBI Taxonomy" id="2817061"/>
    <lineage>
        <taxon>Bacteria</taxon>
        <taxon>Pseudomonadati</taxon>
        <taxon>Bacteroidota</taxon>
        <taxon>Cytophagia</taxon>
        <taxon>Cytophagales</taxon>
        <taxon>Spirosomataceae</taxon>
        <taxon>Fibrella</taxon>
    </lineage>
</organism>
<sequence>MTDKKQDPIADTPKLVKKSTDLSPVAKRRSKLIYEAFQEEPDDRDMLFQSSVFAHVFLPRRDPKLPLNEIWEQENGKFSVYVMPMPVRNPVTHETTYLGLPYGVKARIILATLNTVALKTQNRVIPMPADNLTEFNAYMGFSEGGSQVNAVRDQISRLASCVIRMTYDGNEGQENINMPIVSGFTLFPEKRPDQLMLWPNEIKLSQDYFENLMEHAVPLAKSHLTALSNNVTALDLYTFLAHRLHRIPHGKPQFLAWKTLYDQFGGDYDRIRAFRDNFIKVLKLVKSLYTDARIEEKGTKGLLLHHSATPIAKTQIISTLTIKTPQNNSEL</sequence>
<dbReference type="InterPro" id="IPR006881">
    <property type="entry name" value="RepA_C"/>
</dbReference>
<protein>
    <submittedName>
        <fullName evidence="2">Plasmid encoded RepA protein</fullName>
    </submittedName>
</protein>
<proteinExistence type="predicted"/>
<reference evidence="2 3" key="1">
    <citation type="submission" date="2021-03" db="EMBL/GenBank/DDBJ databases">
        <title>Fibrella sp. HMF5405 genome sequencing and assembly.</title>
        <authorList>
            <person name="Kang H."/>
            <person name="Kim H."/>
            <person name="Bae S."/>
            <person name="Joh K."/>
        </authorList>
    </citation>
    <scope>NUCLEOTIDE SEQUENCE [LARGE SCALE GENOMIC DNA]</scope>
    <source>
        <strain evidence="2 3">HMF5405</strain>
    </source>
</reference>
<dbReference type="EMBL" id="JAFMYW010000023">
    <property type="protein sequence ID" value="MBO0953186.1"/>
    <property type="molecule type" value="Genomic_DNA"/>
</dbReference>
<gene>
    <name evidence="2" type="ORF">J2I46_31730</name>
</gene>
<dbReference type="Proteomes" id="UP000664628">
    <property type="component" value="Unassembled WGS sequence"/>
</dbReference>
<keyword evidence="3" id="KW-1185">Reference proteome</keyword>
<dbReference type="Pfam" id="PF04796">
    <property type="entry name" value="RepA_C"/>
    <property type="match status" value="1"/>
</dbReference>
<name>A0ABS3JT56_9BACT</name>